<accession>A0AAU7QHX0</accession>
<reference evidence="15" key="1">
    <citation type="submission" date="2024-06" db="EMBL/GenBank/DDBJ databases">
        <authorList>
            <person name="Sun Y."/>
        </authorList>
    </citation>
    <scope>NUCLEOTIDE SEQUENCE</scope>
    <source>
        <strain evidence="15">IGA1.0</strain>
    </source>
</reference>
<dbReference type="InterPro" id="IPR011577">
    <property type="entry name" value="Cyt_b561_bac/Ni-Hgenase"/>
</dbReference>
<evidence type="ECO:0000256" key="9">
    <source>
        <dbReference type="ARBA" id="ARBA00022989"/>
    </source>
</evidence>
<evidence type="ECO:0000256" key="13">
    <source>
        <dbReference type="SAM" id="Phobius"/>
    </source>
</evidence>
<dbReference type="RefSeq" id="WP_350015767.1">
    <property type="nucleotide sequence ID" value="NZ_CP157948.1"/>
</dbReference>
<organism evidence="15">
    <name type="scientific">Rhodanobacter sp. IGA1.0</name>
    <dbReference type="NCBI Taxonomy" id="3158582"/>
    <lineage>
        <taxon>Bacteria</taxon>
        <taxon>Pseudomonadati</taxon>
        <taxon>Pseudomonadota</taxon>
        <taxon>Gammaproteobacteria</taxon>
        <taxon>Lysobacterales</taxon>
        <taxon>Rhodanobacteraceae</taxon>
        <taxon>Rhodanobacter</taxon>
    </lineage>
</organism>
<sequence length="185" mass="20767">MNPMNTNDRYHPLSIGMHWLMLALLVAVYACIELHELAPRGSSLRAGLKTWHFMLGLGVFALVLLRLAIRLTTPAPRRDASLPAWQHHLAGIMHALLYAFLIVMPMLGWLTLSAHGKVIPFFGLELPPLIVPDELLGERLEDLHGTIGTIGYYLVGLHAAAALYHHYFMHDNTLRRMLPRRGNGN</sequence>
<feature type="transmembrane region" description="Helical" evidence="13">
    <location>
        <begin position="50"/>
        <end position="69"/>
    </location>
</feature>
<evidence type="ECO:0000256" key="5">
    <source>
        <dbReference type="ARBA" id="ARBA00022617"/>
    </source>
</evidence>
<keyword evidence="8" id="KW-0249">Electron transport</keyword>
<dbReference type="AlphaFoldDB" id="A0AAU7QHX0"/>
<dbReference type="InterPro" id="IPR016174">
    <property type="entry name" value="Di-haem_cyt_TM"/>
</dbReference>
<evidence type="ECO:0000256" key="4">
    <source>
        <dbReference type="ARBA" id="ARBA00022475"/>
    </source>
</evidence>
<keyword evidence="3" id="KW-0813">Transport</keyword>
<evidence type="ECO:0000256" key="3">
    <source>
        <dbReference type="ARBA" id="ARBA00022448"/>
    </source>
</evidence>
<dbReference type="GO" id="GO:0020037">
    <property type="term" value="F:heme binding"/>
    <property type="evidence" value="ECO:0007669"/>
    <property type="project" value="TreeGrafter"/>
</dbReference>
<dbReference type="GO" id="GO:0009055">
    <property type="term" value="F:electron transfer activity"/>
    <property type="evidence" value="ECO:0007669"/>
    <property type="project" value="InterPro"/>
</dbReference>
<evidence type="ECO:0000256" key="8">
    <source>
        <dbReference type="ARBA" id="ARBA00022982"/>
    </source>
</evidence>
<evidence type="ECO:0000259" key="14">
    <source>
        <dbReference type="Pfam" id="PF01292"/>
    </source>
</evidence>
<evidence type="ECO:0000256" key="10">
    <source>
        <dbReference type="ARBA" id="ARBA00023004"/>
    </source>
</evidence>
<gene>
    <name evidence="15" type="ORF">ABNK63_12090</name>
</gene>
<keyword evidence="10" id="KW-0408">Iron</keyword>
<feature type="transmembrane region" description="Helical" evidence="13">
    <location>
        <begin position="150"/>
        <end position="168"/>
    </location>
</feature>
<evidence type="ECO:0000256" key="1">
    <source>
        <dbReference type="ARBA" id="ARBA00001970"/>
    </source>
</evidence>
<dbReference type="PANTHER" id="PTHR30529">
    <property type="entry name" value="CYTOCHROME B561"/>
    <property type="match status" value="1"/>
</dbReference>
<feature type="transmembrane region" description="Helical" evidence="13">
    <location>
        <begin position="89"/>
        <end position="112"/>
    </location>
</feature>
<keyword evidence="4" id="KW-1003">Cell membrane</keyword>
<dbReference type="Pfam" id="PF01292">
    <property type="entry name" value="Ni_hydr_CYTB"/>
    <property type="match status" value="1"/>
</dbReference>
<dbReference type="GO" id="GO:0022904">
    <property type="term" value="P:respiratory electron transport chain"/>
    <property type="evidence" value="ECO:0007669"/>
    <property type="project" value="InterPro"/>
</dbReference>
<keyword evidence="6 13" id="KW-0812">Transmembrane</keyword>
<evidence type="ECO:0000256" key="11">
    <source>
        <dbReference type="ARBA" id="ARBA00023136"/>
    </source>
</evidence>
<keyword evidence="9 13" id="KW-1133">Transmembrane helix</keyword>
<keyword evidence="11 13" id="KW-0472">Membrane</keyword>
<comment type="similarity">
    <text evidence="12">Belongs to the cytochrome b561 family.</text>
</comment>
<protein>
    <submittedName>
        <fullName evidence="15">Cytochrome b</fullName>
    </submittedName>
</protein>
<dbReference type="GO" id="GO:0005886">
    <property type="term" value="C:plasma membrane"/>
    <property type="evidence" value="ECO:0007669"/>
    <property type="project" value="UniProtKB-SubCell"/>
</dbReference>
<dbReference type="SUPFAM" id="SSF81342">
    <property type="entry name" value="Transmembrane di-heme cytochromes"/>
    <property type="match status" value="1"/>
</dbReference>
<comment type="subcellular location">
    <subcellularLocation>
        <location evidence="2">Cell membrane</location>
        <topology evidence="2">Multi-pass membrane protein</topology>
    </subcellularLocation>
</comment>
<feature type="domain" description="Cytochrome b561 bacterial/Ni-hydrogenase" evidence="14">
    <location>
        <begin position="9"/>
        <end position="179"/>
    </location>
</feature>
<dbReference type="PANTHER" id="PTHR30529:SF3">
    <property type="entry name" value="CYTOCHROME B561 HOMOLOG 1"/>
    <property type="match status" value="1"/>
</dbReference>
<evidence type="ECO:0000256" key="12">
    <source>
        <dbReference type="ARBA" id="ARBA00037975"/>
    </source>
</evidence>
<dbReference type="EMBL" id="CP157948">
    <property type="protein sequence ID" value="XBS89132.1"/>
    <property type="molecule type" value="Genomic_DNA"/>
</dbReference>
<comment type="cofactor">
    <cofactor evidence="1">
        <name>heme b</name>
        <dbReference type="ChEBI" id="CHEBI:60344"/>
    </cofactor>
</comment>
<evidence type="ECO:0000256" key="2">
    <source>
        <dbReference type="ARBA" id="ARBA00004651"/>
    </source>
</evidence>
<name>A0AAU7QHX0_9GAMM</name>
<evidence type="ECO:0000256" key="7">
    <source>
        <dbReference type="ARBA" id="ARBA00022723"/>
    </source>
</evidence>
<keyword evidence="7" id="KW-0479">Metal-binding</keyword>
<dbReference type="GO" id="GO:0046872">
    <property type="term" value="F:metal ion binding"/>
    <property type="evidence" value="ECO:0007669"/>
    <property type="project" value="UniProtKB-KW"/>
</dbReference>
<evidence type="ECO:0000313" key="15">
    <source>
        <dbReference type="EMBL" id="XBS89132.1"/>
    </source>
</evidence>
<proteinExistence type="inferred from homology"/>
<evidence type="ECO:0000256" key="6">
    <source>
        <dbReference type="ARBA" id="ARBA00022692"/>
    </source>
</evidence>
<feature type="transmembrane region" description="Helical" evidence="13">
    <location>
        <begin position="12"/>
        <end position="30"/>
    </location>
</feature>
<keyword evidence="5" id="KW-0349">Heme</keyword>
<dbReference type="InterPro" id="IPR052168">
    <property type="entry name" value="Cytochrome_b561_oxidase"/>
</dbReference>